<gene>
    <name evidence="3" type="primary">cobB</name>
    <name evidence="6" type="ORF">DFR29_106255</name>
</gene>
<evidence type="ECO:0000259" key="5">
    <source>
        <dbReference type="PROSITE" id="PS50305"/>
    </source>
</evidence>
<dbReference type="OrthoDB" id="9800582at2"/>
<dbReference type="GO" id="GO:0070403">
    <property type="term" value="F:NAD+ binding"/>
    <property type="evidence" value="ECO:0007669"/>
    <property type="project" value="UniProtKB-UniRule"/>
</dbReference>
<dbReference type="GO" id="GO:0036054">
    <property type="term" value="F:protein-malonyllysine demalonylase activity"/>
    <property type="evidence" value="ECO:0007669"/>
    <property type="project" value="InterPro"/>
</dbReference>
<protein>
    <recommendedName>
        <fullName evidence="3">NAD-dependent protein deacylase</fullName>
        <ecNumber evidence="3">2.3.1.286</ecNumber>
    </recommendedName>
    <alternativeName>
        <fullName evidence="3">Regulatory protein SIR2 homolog</fullName>
    </alternativeName>
</protein>
<organism evidence="6 7">
    <name type="scientific">Tahibacter aquaticus</name>
    <dbReference type="NCBI Taxonomy" id="520092"/>
    <lineage>
        <taxon>Bacteria</taxon>
        <taxon>Pseudomonadati</taxon>
        <taxon>Pseudomonadota</taxon>
        <taxon>Gammaproteobacteria</taxon>
        <taxon>Lysobacterales</taxon>
        <taxon>Rhodanobacteraceae</taxon>
        <taxon>Tahibacter</taxon>
    </lineage>
</organism>
<sequence length="249" mass="26622">MEPVRQLAATLSQARRLLVLTGAGVSAESGIATFRDAQTGLWARFRPEDLATPEAFARDPALVWRWYAWRRDQIARAQPNAAHYALVEIARRLPTTLVTQNVDDLHQRAGFHDAICLHGSIARTLCSITGQAIDADWLAAHPQEPPPSPHHPRGLARPGVVWFGENLPAAALEQAYAAAADCDVVLAIGTSALVHPAAGLPAEAQRHGAWFAEINPQRTPLSGQADLCLPLAAGVALPAVLAAWNGVHA</sequence>
<name>A0A4R6YYZ1_9GAMM</name>
<dbReference type="InterPro" id="IPR003000">
    <property type="entry name" value="Sirtuin"/>
</dbReference>
<comment type="caution">
    <text evidence="6">The sequence shown here is derived from an EMBL/GenBank/DDBJ whole genome shotgun (WGS) entry which is preliminary data.</text>
</comment>
<dbReference type="InterPro" id="IPR050134">
    <property type="entry name" value="NAD-dep_sirtuin_deacylases"/>
</dbReference>
<comment type="function">
    <text evidence="3">NAD-dependent lysine deacetylase and desuccinylase that specifically removes acetyl and succinyl groups on target proteins. Modulates the activities of several proteins which are inactive in their acylated form.</text>
</comment>
<dbReference type="SUPFAM" id="SSF52467">
    <property type="entry name" value="DHS-like NAD/FAD-binding domain"/>
    <property type="match status" value="1"/>
</dbReference>
<evidence type="ECO:0000313" key="6">
    <source>
        <dbReference type="EMBL" id="TDR44108.1"/>
    </source>
</evidence>
<comment type="catalytic activity">
    <reaction evidence="3">
        <text>N(6)-acetyl-L-lysyl-[protein] + NAD(+) + H2O = 2''-O-acetyl-ADP-D-ribose + nicotinamide + L-lysyl-[protein]</text>
        <dbReference type="Rhea" id="RHEA:43636"/>
        <dbReference type="Rhea" id="RHEA-COMP:9752"/>
        <dbReference type="Rhea" id="RHEA-COMP:10731"/>
        <dbReference type="ChEBI" id="CHEBI:15377"/>
        <dbReference type="ChEBI" id="CHEBI:17154"/>
        <dbReference type="ChEBI" id="CHEBI:29969"/>
        <dbReference type="ChEBI" id="CHEBI:57540"/>
        <dbReference type="ChEBI" id="CHEBI:61930"/>
        <dbReference type="ChEBI" id="CHEBI:83767"/>
        <dbReference type="EC" id="2.3.1.286"/>
    </reaction>
</comment>
<dbReference type="EC" id="2.3.1.286" evidence="3"/>
<dbReference type="InterPro" id="IPR026591">
    <property type="entry name" value="Sirtuin_cat_small_dom_sf"/>
</dbReference>
<keyword evidence="7" id="KW-1185">Reference proteome</keyword>
<proteinExistence type="inferred from homology"/>
<dbReference type="Gene3D" id="3.40.50.1220">
    <property type="entry name" value="TPP-binding domain"/>
    <property type="match status" value="1"/>
</dbReference>
<comment type="subcellular location">
    <subcellularLocation>
        <location evidence="3">Cytoplasm</location>
    </subcellularLocation>
</comment>
<comment type="catalytic activity">
    <reaction evidence="3">
        <text>N(6)-succinyl-L-lysyl-[protein] + NAD(+) + H2O = 2''-O-succinyl-ADP-D-ribose + nicotinamide + L-lysyl-[protein]</text>
        <dbReference type="Rhea" id="RHEA:47668"/>
        <dbReference type="Rhea" id="RHEA-COMP:9752"/>
        <dbReference type="Rhea" id="RHEA-COMP:11877"/>
        <dbReference type="ChEBI" id="CHEBI:15377"/>
        <dbReference type="ChEBI" id="CHEBI:17154"/>
        <dbReference type="ChEBI" id="CHEBI:29969"/>
        <dbReference type="ChEBI" id="CHEBI:57540"/>
        <dbReference type="ChEBI" id="CHEBI:87830"/>
        <dbReference type="ChEBI" id="CHEBI:87832"/>
    </reaction>
</comment>
<evidence type="ECO:0000313" key="7">
    <source>
        <dbReference type="Proteomes" id="UP000295293"/>
    </source>
</evidence>
<dbReference type="RefSeq" id="WP_133818845.1">
    <property type="nucleotide sequence ID" value="NZ_SNZH01000006.1"/>
</dbReference>
<dbReference type="EMBL" id="SNZH01000006">
    <property type="protein sequence ID" value="TDR44108.1"/>
    <property type="molecule type" value="Genomic_DNA"/>
</dbReference>
<feature type="binding site" evidence="3">
    <location>
        <begin position="100"/>
        <end position="103"/>
    </location>
    <ligand>
        <name>NAD(+)</name>
        <dbReference type="ChEBI" id="CHEBI:57540"/>
    </ligand>
</feature>
<reference evidence="6 7" key="1">
    <citation type="submission" date="2019-03" db="EMBL/GenBank/DDBJ databases">
        <title>Genomic Encyclopedia of Type Strains, Phase IV (KMG-IV): sequencing the most valuable type-strain genomes for metagenomic binning, comparative biology and taxonomic classification.</title>
        <authorList>
            <person name="Goeker M."/>
        </authorList>
    </citation>
    <scope>NUCLEOTIDE SEQUENCE [LARGE SCALE GENOMIC DNA]</scope>
    <source>
        <strain evidence="6 7">DSM 21667</strain>
    </source>
</reference>
<dbReference type="Pfam" id="PF02146">
    <property type="entry name" value="SIR2"/>
    <property type="match status" value="1"/>
</dbReference>
<accession>A0A4R6YYZ1</accession>
<feature type="binding site" evidence="3">
    <location>
        <position position="70"/>
    </location>
    <ligand>
        <name>substrate</name>
    </ligand>
</feature>
<evidence type="ECO:0000256" key="2">
    <source>
        <dbReference type="ARBA" id="ARBA00023027"/>
    </source>
</evidence>
<keyword evidence="2 3" id="KW-0520">NAD</keyword>
<feature type="active site" description="Proton acceptor" evidence="3">
    <location>
        <position position="118"/>
    </location>
</feature>
<dbReference type="CDD" id="cd01412">
    <property type="entry name" value="SIRT5_Af1_CobB"/>
    <property type="match status" value="1"/>
</dbReference>
<dbReference type="PANTHER" id="PTHR11085:SF10">
    <property type="entry name" value="NAD-DEPENDENT PROTEIN DEACYLASE SIRTUIN-5, MITOCHONDRIAL-RELATED"/>
    <property type="match status" value="1"/>
</dbReference>
<dbReference type="GO" id="GO:0005737">
    <property type="term" value="C:cytoplasm"/>
    <property type="evidence" value="ECO:0007669"/>
    <property type="project" value="UniProtKB-SubCell"/>
</dbReference>
<evidence type="ECO:0000256" key="4">
    <source>
        <dbReference type="PROSITE-ProRule" id="PRU00236"/>
    </source>
</evidence>
<evidence type="ECO:0000256" key="3">
    <source>
        <dbReference type="HAMAP-Rule" id="MF_01121"/>
    </source>
</evidence>
<keyword evidence="1" id="KW-0808">Transferase</keyword>
<dbReference type="InterPro" id="IPR026590">
    <property type="entry name" value="Ssirtuin_cat_dom"/>
</dbReference>
<dbReference type="InterPro" id="IPR027546">
    <property type="entry name" value="Sirtuin_class_III"/>
</dbReference>
<feature type="binding site" evidence="3">
    <location>
        <position position="233"/>
    </location>
    <ligand>
        <name>NAD(+)</name>
        <dbReference type="ChEBI" id="CHEBI:57540"/>
    </ligand>
</feature>
<feature type="domain" description="Deacetylase sirtuin-type" evidence="5">
    <location>
        <begin position="1"/>
        <end position="249"/>
    </location>
</feature>
<dbReference type="GO" id="GO:0017136">
    <property type="term" value="F:histone deacetylase activity, NAD-dependent"/>
    <property type="evidence" value="ECO:0007669"/>
    <property type="project" value="TreeGrafter"/>
</dbReference>
<dbReference type="Proteomes" id="UP000295293">
    <property type="component" value="Unassembled WGS sequence"/>
</dbReference>
<dbReference type="PROSITE" id="PS50305">
    <property type="entry name" value="SIRTUIN"/>
    <property type="match status" value="1"/>
</dbReference>
<dbReference type="NCBIfam" id="NF001753">
    <property type="entry name" value="PRK00481.1-3"/>
    <property type="match status" value="1"/>
</dbReference>
<dbReference type="HAMAP" id="MF_01121">
    <property type="entry name" value="Sirtuin_ClassIII"/>
    <property type="match status" value="1"/>
</dbReference>
<dbReference type="GO" id="GO:0036055">
    <property type="term" value="F:protein-succinyllysine desuccinylase activity"/>
    <property type="evidence" value="ECO:0007669"/>
    <property type="project" value="UniProtKB-UniRule"/>
</dbReference>
<dbReference type="Gene3D" id="3.30.1600.10">
    <property type="entry name" value="SIR2/SIRT2 'Small Domain"/>
    <property type="match status" value="1"/>
</dbReference>
<keyword evidence="3" id="KW-0963">Cytoplasm</keyword>
<dbReference type="PANTHER" id="PTHR11085">
    <property type="entry name" value="NAD-DEPENDENT PROTEIN DEACYLASE SIRTUIN-5, MITOCHONDRIAL-RELATED"/>
    <property type="match status" value="1"/>
</dbReference>
<comment type="caution">
    <text evidence="3 4">Lacks conserved residue(s) required for the propagation of feature annotation.</text>
</comment>
<dbReference type="AlphaFoldDB" id="A0A4R6YYZ1"/>
<evidence type="ECO:0000256" key="1">
    <source>
        <dbReference type="ARBA" id="ARBA00022679"/>
    </source>
</evidence>
<comment type="similarity">
    <text evidence="3">Belongs to the sirtuin family. Class III subfamily.</text>
</comment>
<feature type="binding site" evidence="3">
    <location>
        <position position="67"/>
    </location>
    <ligand>
        <name>substrate</name>
    </ligand>
</feature>
<feature type="binding site" evidence="3">
    <location>
        <begin position="189"/>
        <end position="191"/>
    </location>
    <ligand>
        <name>NAD(+)</name>
        <dbReference type="ChEBI" id="CHEBI:57540"/>
    </ligand>
</feature>
<dbReference type="InterPro" id="IPR029035">
    <property type="entry name" value="DHS-like_NAD/FAD-binding_dom"/>
</dbReference>
<feature type="binding site" evidence="3">
    <location>
        <begin position="215"/>
        <end position="217"/>
    </location>
    <ligand>
        <name>NAD(+)</name>
        <dbReference type="ChEBI" id="CHEBI:57540"/>
    </ligand>
</feature>
<comment type="domain">
    <text evidence="3">2 residues (Tyr-67 and Arg-70) present in a large hydrophobic pocket are probably involved in substrate specificity. They are important for desuccinylation activity, but dispensable for deacetylation activity.</text>
</comment>